<organism evidence="2 3">
    <name type="scientific">Robertmurraya kyonggiensis</name>
    <dbReference type="NCBI Taxonomy" id="1037680"/>
    <lineage>
        <taxon>Bacteria</taxon>
        <taxon>Bacillati</taxon>
        <taxon>Bacillota</taxon>
        <taxon>Bacilli</taxon>
        <taxon>Bacillales</taxon>
        <taxon>Bacillaceae</taxon>
        <taxon>Robertmurraya</taxon>
    </lineage>
</organism>
<proteinExistence type="predicted"/>
<evidence type="ECO:0000313" key="2">
    <source>
        <dbReference type="EMBL" id="TKC11565.1"/>
    </source>
</evidence>
<feature type="domain" description="Reverse transcriptase Ty1/copia-type" evidence="1">
    <location>
        <begin position="186"/>
        <end position="263"/>
    </location>
</feature>
<accession>A0A4U1CS84</accession>
<keyword evidence="3" id="KW-1185">Reference proteome</keyword>
<gene>
    <name evidence="2" type="ORF">FA727_23840</name>
</gene>
<comment type="caution">
    <text evidence="2">The sequence shown here is derived from an EMBL/GenBank/DDBJ whole genome shotgun (WGS) entry which is preliminary data.</text>
</comment>
<dbReference type="InterPro" id="IPR013103">
    <property type="entry name" value="RVT_2"/>
</dbReference>
<evidence type="ECO:0000259" key="1">
    <source>
        <dbReference type="Pfam" id="PF07727"/>
    </source>
</evidence>
<reference evidence="2 3" key="1">
    <citation type="journal article" date="2011" name="J. Microbiol.">
        <title>Bacillus kyonggiensis sp. nov., isolated from soil of a lettuce field.</title>
        <authorList>
            <person name="Dong K."/>
            <person name="Lee S."/>
        </authorList>
    </citation>
    <scope>NUCLEOTIDE SEQUENCE [LARGE SCALE GENOMIC DNA]</scope>
    <source>
        <strain evidence="2 3">NB22</strain>
    </source>
</reference>
<protein>
    <recommendedName>
        <fullName evidence="1">Reverse transcriptase Ty1/copia-type domain-containing protein</fullName>
    </recommendedName>
</protein>
<dbReference type="AlphaFoldDB" id="A0A4U1CS84"/>
<sequence length="264" mass="30524">MPLKRSQRTRRSAIPDGYEVYLQEHDFDISDDSDRSRGSRFFCPSHTTRIVESDRAIYFEDDFGFDDSNGPREPQFREESVFIPSLVVPDRDIINPVVDEPTVGQNEPIVEEQDIPVIADTDVPLRRSQRTRRSAIPDDYEVYLQEHDFDISDDLDPITYEEAISSSYSNFWLDAMEDEMKSMASNDVWDLVELPEGSKPIGCKWVFKTKRDSNGQVERYKARLVAKRFSQKEGIDYIETFSPVSTKDSFTIIMAIVVYSDRSV</sequence>
<evidence type="ECO:0000313" key="3">
    <source>
        <dbReference type="Proteomes" id="UP000307756"/>
    </source>
</evidence>
<dbReference type="Pfam" id="PF07727">
    <property type="entry name" value="RVT_2"/>
    <property type="match status" value="1"/>
</dbReference>
<dbReference type="EMBL" id="SWBM01000067">
    <property type="protein sequence ID" value="TKC11565.1"/>
    <property type="molecule type" value="Genomic_DNA"/>
</dbReference>
<dbReference type="Proteomes" id="UP000307756">
    <property type="component" value="Unassembled WGS sequence"/>
</dbReference>
<name>A0A4U1CS84_9BACI</name>